<accession>A0AAV3QC02</accession>
<name>A0AAV3QC02_LITER</name>
<reference evidence="1 2" key="1">
    <citation type="submission" date="2024-01" db="EMBL/GenBank/DDBJ databases">
        <title>The complete chloroplast genome sequence of Lithospermum erythrorhizon: insights into the phylogenetic relationship among Boraginaceae species and the maternal lineages of purple gromwells.</title>
        <authorList>
            <person name="Okada T."/>
            <person name="Watanabe K."/>
        </authorList>
    </citation>
    <scope>NUCLEOTIDE SEQUENCE [LARGE SCALE GENOMIC DNA]</scope>
</reference>
<dbReference type="EMBL" id="BAABME010004064">
    <property type="protein sequence ID" value="GAA0161040.1"/>
    <property type="molecule type" value="Genomic_DNA"/>
</dbReference>
<evidence type="ECO:0000313" key="1">
    <source>
        <dbReference type="EMBL" id="GAA0161040.1"/>
    </source>
</evidence>
<sequence length="158" mass="18237">MQAYGNGGGEPSYEAGHLSLAGRALLIRTSIFGLQNLWCTQVPISKYVVQEVESRIRSFLWSGKEGGKSIVKERLSDREKLVVQVPRSASLYEARVELPGSRRHTPNILQLYNDFQMLQLTSDREDEYVWLDPPGFTQRFMWNELRQNDSKKTWASWL</sequence>
<organism evidence="1 2">
    <name type="scientific">Lithospermum erythrorhizon</name>
    <name type="common">Purple gromwell</name>
    <name type="synonym">Lithospermum officinale var. erythrorhizon</name>
    <dbReference type="NCBI Taxonomy" id="34254"/>
    <lineage>
        <taxon>Eukaryota</taxon>
        <taxon>Viridiplantae</taxon>
        <taxon>Streptophyta</taxon>
        <taxon>Embryophyta</taxon>
        <taxon>Tracheophyta</taxon>
        <taxon>Spermatophyta</taxon>
        <taxon>Magnoliopsida</taxon>
        <taxon>eudicotyledons</taxon>
        <taxon>Gunneridae</taxon>
        <taxon>Pentapetalae</taxon>
        <taxon>asterids</taxon>
        <taxon>lamiids</taxon>
        <taxon>Boraginales</taxon>
        <taxon>Boraginaceae</taxon>
        <taxon>Boraginoideae</taxon>
        <taxon>Lithospermeae</taxon>
        <taxon>Lithospermum</taxon>
    </lineage>
</organism>
<gene>
    <name evidence="1" type="ORF">LIER_17451</name>
</gene>
<dbReference type="AlphaFoldDB" id="A0AAV3QC02"/>
<evidence type="ECO:0000313" key="2">
    <source>
        <dbReference type="Proteomes" id="UP001454036"/>
    </source>
</evidence>
<dbReference type="Proteomes" id="UP001454036">
    <property type="component" value="Unassembled WGS sequence"/>
</dbReference>
<proteinExistence type="predicted"/>
<protein>
    <submittedName>
        <fullName evidence="1">Uncharacterized protein</fullName>
    </submittedName>
</protein>
<comment type="caution">
    <text evidence="1">The sequence shown here is derived from an EMBL/GenBank/DDBJ whole genome shotgun (WGS) entry which is preliminary data.</text>
</comment>
<keyword evidence="2" id="KW-1185">Reference proteome</keyword>